<dbReference type="RefSeq" id="WP_134198355.1">
    <property type="nucleotide sequence ID" value="NZ_SOQZ01000001.1"/>
</dbReference>
<comment type="caution">
    <text evidence="1">The sequence shown here is derived from an EMBL/GenBank/DDBJ whole genome shotgun (WGS) entry which is preliminary data.</text>
</comment>
<reference evidence="1 2" key="1">
    <citation type="submission" date="2019-03" db="EMBL/GenBank/DDBJ databases">
        <title>Genomic Encyclopedia of Type Strains, Phase III (KMG-III): the genomes of soil and plant-associated and newly described type strains.</title>
        <authorList>
            <person name="Whitman W."/>
        </authorList>
    </citation>
    <scope>NUCLEOTIDE SEQUENCE [LARGE SCALE GENOMIC DNA]</scope>
    <source>
        <strain evidence="1 2">CGMCC 1.10957</strain>
    </source>
</reference>
<dbReference type="InterPro" id="IPR027417">
    <property type="entry name" value="P-loop_NTPase"/>
</dbReference>
<protein>
    <submittedName>
        <fullName evidence="1">Sulfotransferase family protein</fullName>
    </submittedName>
</protein>
<dbReference type="Pfam" id="PF03567">
    <property type="entry name" value="Sulfotransfer_2"/>
    <property type="match status" value="1"/>
</dbReference>
<gene>
    <name evidence="1" type="ORF">A8975_0181</name>
</gene>
<dbReference type="SUPFAM" id="SSF52540">
    <property type="entry name" value="P-loop containing nucleoside triphosphate hydrolases"/>
    <property type="match status" value="1"/>
</dbReference>
<dbReference type="InterPro" id="IPR005331">
    <property type="entry name" value="Sulfotransferase"/>
</dbReference>
<proteinExistence type="predicted"/>
<keyword evidence="2" id="KW-1185">Reference proteome</keyword>
<name>A0ABY2G8J4_9FLAO</name>
<accession>A0ABY2G8J4</accession>
<dbReference type="Proteomes" id="UP000294930">
    <property type="component" value="Unassembled WGS sequence"/>
</dbReference>
<sequence length="252" mass="30365">MGKLSFFEKIFLKLPHSLIYNLYRFFRSKEFNKKQEERKIIVKGKEKYSLKGFDDNECIFIHIPKAGGVSLALNLFGNLGYGHRPIYKYLYIFNQKEFKKYFKFTFARNPWDRLVSAYFFLKAGGFHKEDAEWYEMHLSKYKDFEDFVLNWVNEDNIYKGIHFIPQYEFITINSKVAVDKIYKIEEFNNSVKEINEVLNKDILLTHENKSKREKDYRTYYSSKTQKIVEEVYKKDILLFGYSFSDTSHKSEI</sequence>
<organism evidence="1 2">
    <name type="scientific">Meridianimaribacter flavus</name>
    <dbReference type="NCBI Taxonomy" id="571115"/>
    <lineage>
        <taxon>Bacteria</taxon>
        <taxon>Pseudomonadati</taxon>
        <taxon>Bacteroidota</taxon>
        <taxon>Flavobacteriia</taxon>
        <taxon>Flavobacteriales</taxon>
        <taxon>Flavobacteriaceae</taxon>
        <taxon>Meridianimaribacter</taxon>
    </lineage>
</organism>
<evidence type="ECO:0000313" key="1">
    <source>
        <dbReference type="EMBL" id="TDY13588.1"/>
    </source>
</evidence>
<dbReference type="Gene3D" id="3.40.50.300">
    <property type="entry name" value="P-loop containing nucleotide triphosphate hydrolases"/>
    <property type="match status" value="1"/>
</dbReference>
<dbReference type="EMBL" id="SOQZ01000001">
    <property type="protein sequence ID" value="TDY13588.1"/>
    <property type="molecule type" value="Genomic_DNA"/>
</dbReference>
<evidence type="ECO:0000313" key="2">
    <source>
        <dbReference type="Proteomes" id="UP000294930"/>
    </source>
</evidence>